<name>A0ABX1T7G5_9PROT</name>
<feature type="non-terminal residue" evidence="1">
    <location>
        <position position="1"/>
    </location>
</feature>
<accession>A0ABX1T7G5</accession>
<reference evidence="1" key="1">
    <citation type="submission" date="2019-03" db="EMBL/GenBank/DDBJ databases">
        <title>Metabolic reconstructions from genomes of highly enriched 'Candidatus Accumulibacter' and 'Candidatus Competibacter' bioreactor populations.</title>
        <authorList>
            <person name="Annavajhala M.K."/>
            <person name="Welles L."/>
            <person name="Abbas B."/>
            <person name="Sorokin D."/>
            <person name="Park H."/>
            <person name="Van Loosdrecht M."/>
            <person name="Chandran K."/>
        </authorList>
    </citation>
    <scope>NUCLEOTIDE SEQUENCE</scope>
    <source>
        <strain evidence="1">SBR_L</strain>
    </source>
</reference>
<protein>
    <submittedName>
        <fullName evidence="1">Transposase</fullName>
    </submittedName>
</protein>
<sequence length="96" mass="10559">AERTKAHVFVAMLALKITRRFEAALRQTFGSTEDDPAAITPDDALVALGRLTYLYTTDRNGQRHTHLPRPDDQQAKILSAIGLSFPLKAKADKLAA</sequence>
<proteinExistence type="predicted"/>
<dbReference type="EMBL" id="SPMX01000025">
    <property type="protein sequence ID" value="NMQ05602.1"/>
    <property type="molecule type" value="Genomic_DNA"/>
</dbReference>
<gene>
    <name evidence="1" type="ORF">E4Q08_10145</name>
</gene>
<evidence type="ECO:0000313" key="1">
    <source>
        <dbReference type="EMBL" id="NMQ05602.1"/>
    </source>
</evidence>
<keyword evidence="2" id="KW-1185">Reference proteome</keyword>
<comment type="caution">
    <text evidence="1">The sequence shown here is derived from an EMBL/GenBank/DDBJ whole genome shotgun (WGS) entry which is preliminary data.</text>
</comment>
<evidence type="ECO:0000313" key="2">
    <source>
        <dbReference type="Proteomes" id="UP000886469"/>
    </source>
</evidence>
<dbReference type="Proteomes" id="UP000886469">
    <property type="component" value="Unassembled WGS sequence"/>
</dbReference>
<organism evidence="1 2">
    <name type="scientific">Candidatus Accumulibacter contiguus</name>
    <dbReference type="NCBI Taxonomy" id="2954381"/>
    <lineage>
        <taxon>Bacteria</taxon>
        <taxon>Pseudomonadati</taxon>
        <taxon>Pseudomonadota</taxon>
        <taxon>Betaproteobacteria</taxon>
        <taxon>Candidatus Accumulibacter</taxon>
    </lineage>
</organism>